<reference evidence="5 6" key="1">
    <citation type="journal article" date="2021" name="Nat. Plants">
        <title>The Taxus genome provides insights into paclitaxel biosynthesis.</title>
        <authorList>
            <person name="Xiong X."/>
            <person name="Gou J."/>
            <person name="Liao Q."/>
            <person name="Li Y."/>
            <person name="Zhou Q."/>
            <person name="Bi G."/>
            <person name="Li C."/>
            <person name="Du R."/>
            <person name="Wang X."/>
            <person name="Sun T."/>
            <person name="Guo L."/>
            <person name="Liang H."/>
            <person name="Lu P."/>
            <person name="Wu Y."/>
            <person name="Zhang Z."/>
            <person name="Ro D.K."/>
            <person name="Shang Y."/>
            <person name="Huang S."/>
            <person name="Yan J."/>
        </authorList>
    </citation>
    <scope>NUCLEOTIDE SEQUENCE [LARGE SCALE GENOMIC DNA]</scope>
    <source>
        <strain evidence="5">Ta-2019</strain>
    </source>
</reference>
<dbReference type="InterPro" id="IPR036354">
    <property type="entry name" value="Prot_inh_pot1_sf"/>
</dbReference>
<evidence type="ECO:0000256" key="4">
    <source>
        <dbReference type="SAM" id="MobiDB-lite"/>
    </source>
</evidence>
<dbReference type="Pfam" id="PF00280">
    <property type="entry name" value="potato_inhibit"/>
    <property type="match status" value="1"/>
</dbReference>
<evidence type="ECO:0000256" key="3">
    <source>
        <dbReference type="ARBA" id="ARBA00022900"/>
    </source>
</evidence>
<comment type="caution">
    <text evidence="5">The sequence shown here is derived from an EMBL/GenBank/DDBJ whole genome shotgun (WGS) entry which is preliminary data.</text>
</comment>
<feature type="compositionally biased region" description="Polar residues" evidence="4">
    <location>
        <begin position="8"/>
        <end position="26"/>
    </location>
</feature>
<keyword evidence="3" id="KW-0722">Serine protease inhibitor</keyword>
<evidence type="ECO:0000313" key="5">
    <source>
        <dbReference type="EMBL" id="KAH9324113.1"/>
    </source>
</evidence>
<dbReference type="AlphaFoldDB" id="A0AA38GL42"/>
<sequence>MAEDKHLSQLNVGQSKQPLGQPSEEQQTKLFEVNTAPLRTWADVVGLSGEDAKQKIESENRGLRVVIVPESSFLTADYNRNRVR</sequence>
<organism evidence="5 6">
    <name type="scientific">Taxus chinensis</name>
    <name type="common">Chinese yew</name>
    <name type="synonym">Taxus wallichiana var. chinensis</name>
    <dbReference type="NCBI Taxonomy" id="29808"/>
    <lineage>
        <taxon>Eukaryota</taxon>
        <taxon>Viridiplantae</taxon>
        <taxon>Streptophyta</taxon>
        <taxon>Embryophyta</taxon>
        <taxon>Tracheophyta</taxon>
        <taxon>Spermatophyta</taxon>
        <taxon>Pinopsida</taxon>
        <taxon>Pinidae</taxon>
        <taxon>Conifers II</taxon>
        <taxon>Cupressales</taxon>
        <taxon>Taxaceae</taxon>
        <taxon>Taxus</taxon>
    </lineage>
</organism>
<dbReference type="Gene3D" id="3.30.10.10">
    <property type="entry name" value="Trypsin Inhibitor V, subunit A"/>
    <property type="match status" value="1"/>
</dbReference>
<dbReference type="InterPro" id="IPR000864">
    <property type="entry name" value="Prot_inh_pot1"/>
</dbReference>
<dbReference type="GO" id="GO:0009611">
    <property type="term" value="P:response to wounding"/>
    <property type="evidence" value="ECO:0007669"/>
    <property type="project" value="InterPro"/>
</dbReference>
<accession>A0AA38GL42</accession>
<dbReference type="GO" id="GO:0004867">
    <property type="term" value="F:serine-type endopeptidase inhibitor activity"/>
    <property type="evidence" value="ECO:0007669"/>
    <property type="project" value="UniProtKB-KW"/>
</dbReference>
<name>A0AA38GL42_TAXCH</name>
<evidence type="ECO:0000256" key="1">
    <source>
        <dbReference type="ARBA" id="ARBA00008210"/>
    </source>
</evidence>
<dbReference type="Proteomes" id="UP000824469">
    <property type="component" value="Unassembled WGS sequence"/>
</dbReference>
<feature type="region of interest" description="Disordered" evidence="4">
    <location>
        <begin position="1"/>
        <end position="26"/>
    </location>
</feature>
<dbReference type="SUPFAM" id="SSF54654">
    <property type="entry name" value="CI-2 family of serine protease inhibitors"/>
    <property type="match status" value="1"/>
</dbReference>
<gene>
    <name evidence="5" type="ORF">KI387_004291</name>
</gene>
<proteinExistence type="inferred from homology"/>
<evidence type="ECO:0000256" key="2">
    <source>
        <dbReference type="ARBA" id="ARBA00022690"/>
    </source>
</evidence>
<comment type="similarity">
    <text evidence="1">Belongs to the protease inhibitor I13 (potato type I serine protease inhibitor) family.</text>
</comment>
<feature type="non-terminal residue" evidence="5">
    <location>
        <position position="84"/>
    </location>
</feature>
<keyword evidence="2" id="KW-0646">Protease inhibitor</keyword>
<protein>
    <submittedName>
        <fullName evidence="5">Uncharacterized protein</fullName>
    </submittedName>
</protein>
<dbReference type="EMBL" id="JAHRHJ020000002">
    <property type="protein sequence ID" value="KAH9324113.1"/>
    <property type="molecule type" value="Genomic_DNA"/>
</dbReference>
<evidence type="ECO:0000313" key="6">
    <source>
        <dbReference type="Proteomes" id="UP000824469"/>
    </source>
</evidence>
<keyword evidence="6" id="KW-1185">Reference proteome</keyword>
<dbReference type="OMA" id="QHCGENS"/>